<dbReference type="OMA" id="RCHENSE"/>
<dbReference type="Pfam" id="PF14291">
    <property type="entry name" value="DUF4371"/>
    <property type="match status" value="1"/>
</dbReference>
<evidence type="ECO:0000256" key="1">
    <source>
        <dbReference type="SAM" id="MobiDB-lite"/>
    </source>
</evidence>
<dbReference type="SMART" id="SM00597">
    <property type="entry name" value="ZnF_TTF"/>
    <property type="match status" value="1"/>
</dbReference>
<feature type="region of interest" description="Disordered" evidence="1">
    <location>
        <begin position="1"/>
        <end position="99"/>
    </location>
</feature>
<dbReference type="AlphaFoldDB" id="A0A1D2M0V2"/>
<organism evidence="3 4">
    <name type="scientific">Orchesella cincta</name>
    <name type="common">Springtail</name>
    <name type="synonym">Podura cincta</name>
    <dbReference type="NCBI Taxonomy" id="48709"/>
    <lineage>
        <taxon>Eukaryota</taxon>
        <taxon>Metazoa</taxon>
        <taxon>Ecdysozoa</taxon>
        <taxon>Arthropoda</taxon>
        <taxon>Hexapoda</taxon>
        <taxon>Collembola</taxon>
        <taxon>Entomobryomorpha</taxon>
        <taxon>Entomobryoidea</taxon>
        <taxon>Orchesellidae</taxon>
        <taxon>Orchesellinae</taxon>
        <taxon>Orchesella</taxon>
    </lineage>
</organism>
<gene>
    <name evidence="3" type="ORF">Ocin01_20098</name>
</gene>
<feature type="compositionally biased region" description="Basic and acidic residues" evidence="1">
    <location>
        <begin position="50"/>
        <end position="66"/>
    </location>
</feature>
<evidence type="ECO:0000259" key="2">
    <source>
        <dbReference type="SMART" id="SM00597"/>
    </source>
</evidence>
<dbReference type="PANTHER" id="PTHR45749">
    <property type="match status" value="1"/>
</dbReference>
<accession>A0A1D2M0V2</accession>
<dbReference type="STRING" id="48709.A0A1D2M0V2"/>
<comment type="caution">
    <text evidence="3">The sequence shown here is derived from an EMBL/GenBank/DDBJ whole genome shotgun (WGS) entry which is preliminary data.</text>
</comment>
<feature type="domain" description="TTF-type" evidence="2">
    <location>
        <begin position="146"/>
        <end position="239"/>
    </location>
</feature>
<feature type="compositionally biased region" description="Low complexity" evidence="1">
    <location>
        <begin position="14"/>
        <end position="31"/>
    </location>
</feature>
<keyword evidence="4" id="KW-1185">Reference proteome</keyword>
<dbReference type="Proteomes" id="UP000094527">
    <property type="component" value="Unassembled WGS sequence"/>
</dbReference>
<evidence type="ECO:0000313" key="3">
    <source>
        <dbReference type="EMBL" id="ODM86584.1"/>
    </source>
</evidence>
<name>A0A1D2M0V2_ORCCI</name>
<dbReference type="PANTHER" id="PTHR45749:SF21">
    <property type="entry name" value="DUF4371 DOMAIN-CONTAINING PROTEIN"/>
    <property type="match status" value="1"/>
</dbReference>
<evidence type="ECO:0000313" key="4">
    <source>
        <dbReference type="Proteomes" id="UP000094527"/>
    </source>
</evidence>
<dbReference type="EMBL" id="LJIJ01008147">
    <property type="protein sequence ID" value="ODM86584.1"/>
    <property type="molecule type" value="Genomic_DNA"/>
</dbReference>
<reference evidence="3 4" key="1">
    <citation type="journal article" date="2016" name="Genome Biol. Evol.">
        <title>Gene Family Evolution Reflects Adaptation to Soil Environmental Stressors in the Genome of the Collembolan Orchesella cincta.</title>
        <authorList>
            <person name="Faddeeva-Vakhrusheva A."/>
            <person name="Derks M.F."/>
            <person name="Anvar S.Y."/>
            <person name="Agamennone V."/>
            <person name="Suring W."/>
            <person name="Smit S."/>
            <person name="van Straalen N.M."/>
            <person name="Roelofs D."/>
        </authorList>
    </citation>
    <scope>NUCLEOTIDE SEQUENCE [LARGE SCALE GENOMIC DNA]</scope>
    <source>
        <tissue evidence="3">Mixed pool</tissue>
    </source>
</reference>
<dbReference type="InterPro" id="IPR006580">
    <property type="entry name" value="Znf_TTF"/>
</dbReference>
<dbReference type="OrthoDB" id="6762374at2759"/>
<protein>
    <submittedName>
        <fullName evidence="3">Zinc finger MYM-type protein 1</fullName>
    </submittedName>
</protein>
<sequence>MAKRKQTFLDNFLSKKASSSSSDSALHSELSVPEKPGGSGLPTSSICQEIGKEGDSAHSKEDENVPKVDLSSSNVIESNPDVLGIPSNDDQDPGENVDDRQTTKKLETAAENLSQSTLAPENPSRIVSENAYQPSDWASVQHVGKRHFNFQQSWFQTFPWLHLEKDIQKMLCIICVKATRLGLHRANTVKEETFLSTGFCNWKKAIEKCKKHESSNYHTTSLNKLAELQNVPIKQKLQTEALKVQETARLFLRKIITSVLFLAKQGLALRGNESDSGNFLALMDLRSEDVEGLSAWLQRSKSFTSWAIQNEVLRIASHSLLRQVMKKIENAKYYSVIVDETTDSSVKEQVSLNIRIVDEDFEAQEYFMGLYETEDTTGNALYTRIIDALQRFNLSLENLRGQCYDGAANMSGKFKGVKAKILELQPKAFFVHCFTTP</sequence>
<proteinExistence type="predicted"/>
<dbReference type="InterPro" id="IPR025398">
    <property type="entry name" value="DUF4371"/>
</dbReference>